<dbReference type="Proteomes" id="UP000245783">
    <property type="component" value="Unassembled WGS sequence"/>
</dbReference>
<proteinExistence type="predicted"/>
<feature type="region of interest" description="Disordered" evidence="1">
    <location>
        <begin position="159"/>
        <end position="195"/>
    </location>
</feature>
<accession>A0A316WAI4</accession>
<dbReference type="InParanoid" id="A0A316WAI4"/>
<evidence type="ECO:0000256" key="1">
    <source>
        <dbReference type="SAM" id="MobiDB-lite"/>
    </source>
</evidence>
<reference evidence="2 3" key="1">
    <citation type="journal article" date="2018" name="Mol. Biol. Evol.">
        <title>Broad Genomic Sampling Reveals a Smut Pathogenic Ancestry of the Fungal Clade Ustilaginomycotina.</title>
        <authorList>
            <person name="Kijpornyongpan T."/>
            <person name="Mondo S.J."/>
            <person name="Barry K."/>
            <person name="Sandor L."/>
            <person name="Lee J."/>
            <person name="Lipzen A."/>
            <person name="Pangilinan J."/>
            <person name="LaButti K."/>
            <person name="Hainaut M."/>
            <person name="Henrissat B."/>
            <person name="Grigoriev I.V."/>
            <person name="Spatafora J.W."/>
            <person name="Aime M.C."/>
        </authorList>
    </citation>
    <scope>NUCLEOTIDE SEQUENCE [LARGE SCALE GENOMIC DNA]</scope>
    <source>
        <strain evidence="2 3">MCA 4658</strain>
    </source>
</reference>
<dbReference type="GeneID" id="37037426"/>
<feature type="compositionally biased region" description="Basic and acidic residues" evidence="1">
    <location>
        <begin position="210"/>
        <end position="225"/>
    </location>
</feature>
<feature type="region of interest" description="Disordered" evidence="1">
    <location>
        <begin position="208"/>
        <end position="276"/>
    </location>
</feature>
<gene>
    <name evidence="2" type="ORF">IE81DRAFT_338880</name>
</gene>
<protein>
    <submittedName>
        <fullName evidence="2">Uncharacterized protein</fullName>
    </submittedName>
</protein>
<keyword evidence="3" id="KW-1185">Reference proteome</keyword>
<feature type="compositionally biased region" description="Basic and acidic residues" evidence="1">
    <location>
        <begin position="165"/>
        <end position="189"/>
    </location>
</feature>
<feature type="region of interest" description="Disordered" evidence="1">
    <location>
        <begin position="90"/>
        <end position="111"/>
    </location>
</feature>
<name>A0A316WAI4_9BASI</name>
<evidence type="ECO:0000313" key="3">
    <source>
        <dbReference type="Proteomes" id="UP000245783"/>
    </source>
</evidence>
<organism evidence="2 3">
    <name type="scientific">Ceraceosorus guamensis</name>
    <dbReference type="NCBI Taxonomy" id="1522189"/>
    <lineage>
        <taxon>Eukaryota</taxon>
        <taxon>Fungi</taxon>
        <taxon>Dikarya</taxon>
        <taxon>Basidiomycota</taxon>
        <taxon>Ustilaginomycotina</taxon>
        <taxon>Exobasidiomycetes</taxon>
        <taxon>Ceraceosorales</taxon>
        <taxon>Ceraceosoraceae</taxon>
        <taxon>Ceraceosorus</taxon>
    </lineage>
</organism>
<dbReference type="RefSeq" id="XP_025373188.1">
    <property type="nucleotide sequence ID" value="XM_025515556.1"/>
</dbReference>
<dbReference type="EMBL" id="KZ819352">
    <property type="protein sequence ID" value="PWN46028.1"/>
    <property type="molecule type" value="Genomic_DNA"/>
</dbReference>
<feature type="compositionally biased region" description="Basic and acidic residues" evidence="1">
    <location>
        <begin position="99"/>
        <end position="111"/>
    </location>
</feature>
<dbReference type="AlphaFoldDB" id="A0A316WAI4"/>
<feature type="compositionally biased region" description="Polar residues" evidence="1">
    <location>
        <begin position="236"/>
        <end position="246"/>
    </location>
</feature>
<evidence type="ECO:0000313" key="2">
    <source>
        <dbReference type="EMBL" id="PWN46028.1"/>
    </source>
</evidence>
<sequence length="276" mass="28759">MPLKSVFPLVTHAGEQGLWDEGPSCTGWERTAGKIRRTVDAGPGQTSRHCDRGQDEDERLLAPCEPENDEARGPTQLPLRWRRARGTAKAEAATVKAKAAAEEKGRPRTKEKALAAKGVAKAKAEAAGGAAKAKHGAHRPGLVALATLINVAETRATLTKGKTAGGEKSDRGRNEGEGAEGDLARRVDVGDDGLGEWGPGDLVGVCVGSAKHDGDGGVRDGDPTHRAVASNDGRSRCSSGDTTSATGVRGSWAGHESLREEDVDDGLENGHVDKES</sequence>